<dbReference type="AlphaFoldDB" id="J9F2Q3"/>
<evidence type="ECO:0000313" key="2">
    <source>
        <dbReference type="Proteomes" id="UP000004810"/>
    </source>
</evidence>
<reference evidence="2" key="1">
    <citation type="submission" date="2012-08" db="EMBL/GenBank/DDBJ databases">
        <title>The Genome Sequence of Wuchereria bancrofti.</title>
        <authorList>
            <person name="Nutman T.B."/>
            <person name="Fink D.L."/>
            <person name="Russ C."/>
            <person name="Young S."/>
            <person name="Zeng Q."/>
            <person name="Koehrsen M."/>
            <person name="Alvarado L."/>
            <person name="Berlin A."/>
            <person name="Chapman S.B."/>
            <person name="Chen Z."/>
            <person name="Freedman E."/>
            <person name="Gellesch M."/>
            <person name="Goldberg J."/>
            <person name="Griggs A."/>
            <person name="Gujja S."/>
            <person name="Heilman E.R."/>
            <person name="Heiman D."/>
            <person name="Hepburn T."/>
            <person name="Howarth C."/>
            <person name="Jen D."/>
            <person name="Larson L."/>
            <person name="Lewis B."/>
            <person name="Mehta T."/>
            <person name="Park D."/>
            <person name="Pearson M."/>
            <person name="Roberts A."/>
            <person name="Saif S."/>
            <person name="Shea T."/>
            <person name="Shenoy N."/>
            <person name="Sisk P."/>
            <person name="Stolte C."/>
            <person name="Sykes S."/>
            <person name="Walk T."/>
            <person name="White J."/>
            <person name="Yandava C."/>
            <person name="Haas B."/>
            <person name="Henn M.R."/>
            <person name="Nusbaum C."/>
            <person name="Birren B."/>
        </authorList>
    </citation>
    <scope>NUCLEOTIDE SEQUENCE [LARGE SCALE GENOMIC DNA]</scope>
    <source>
        <strain evidence="2">NA</strain>
    </source>
</reference>
<evidence type="ECO:0000313" key="1">
    <source>
        <dbReference type="EMBL" id="EJW81599.1"/>
    </source>
</evidence>
<accession>J9F2Q3</accession>
<protein>
    <submittedName>
        <fullName evidence="1">Uncharacterized protein</fullName>
    </submittedName>
</protein>
<dbReference type="EMBL" id="ADBV01003517">
    <property type="protein sequence ID" value="EJW81599.1"/>
    <property type="molecule type" value="Genomic_DNA"/>
</dbReference>
<proteinExistence type="predicted"/>
<organism evidence="1 2">
    <name type="scientific">Wuchereria bancrofti</name>
    <dbReference type="NCBI Taxonomy" id="6293"/>
    <lineage>
        <taxon>Eukaryota</taxon>
        <taxon>Metazoa</taxon>
        <taxon>Ecdysozoa</taxon>
        <taxon>Nematoda</taxon>
        <taxon>Chromadorea</taxon>
        <taxon>Rhabditida</taxon>
        <taxon>Spirurina</taxon>
        <taxon>Spiruromorpha</taxon>
        <taxon>Filarioidea</taxon>
        <taxon>Onchocercidae</taxon>
        <taxon>Wuchereria</taxon>
    </lineage>
</organism>
<sequence length="104" mass="12297">MKEMVLSLKKRDYLSKCREMLRILYDLHENRIVGYDHSIFHIPSKLFGRPEKFDNFISKRVYTMQFKCYHVDISICLSVSVKESDIIIIYQGSQRTTKSLNGDS</sequence>
<gene>
    <name evidence="1" type="ORF">WUBG_07492</name>
</gene>
<name>J9F2Q3_WUCBA</name>
<dbReference type="Proteomes" id="UP000004810">
    <property type="component" value="Unassembled WGS sequence"/>
</dbReference>
<comment type="caution">
    <text evidence="1">The sequence shown here is derived from an EMBL/GenBank/DDBJ whole genome shotgun (WGS) entry which is preliminary data.</text>
</comment>